<proteinExistence type="inferred from homology"/>
<feature type="domain" description="HTH lysR-type" evidence="4">
    <location>
        <begin position="11"/>
        <end position="68"/>
    </location>
</feature>
<feature type="non-terminal residue" evidence="5">
    <location>
        <position position="120"/>
    </location>
</feature>
<reference evidence="5 6" key="1">
    <citation type="submission" date="2020-05" db="EMBL/GenBank/DDBJ databases">
        <title>Genome Sequencing of Type Strains.</title>
        <authorList>
            <person name="Lemaire J.F."/>
            <person name="Inderbitzin P."/>
            <person name="Gregorio O.A."/>
            <person name="Collins S.B."/>
            <person name="Wespe N."/>
            <person name="Knight-Connoni V."/>
        </authorList>
    </citation>
    <scope>NUCLEOTIDE SEQUENCE [LARGE SCALE GENOMIC DNA]</scope>
    <source>
        <strain evidence="5 6">DSM 20512</strain>
    </source>
</reference>
<dbReference type="SUPFAM" id="SSF46785">
    <property type="entry name" value="Winged helix' DNA-binding domain"/>
    <property type="match status" value="1"/>
</dbReference>
<dbReference type="PROSITE" id="PS50931">
    <property type="entry name" value="HTH_LYSR"/>
    <property type="match status" value="1"/>
</dbReference>
<comment type="similarity">
    <text evidence="1">Belongs to the LysR transcriptional regulatory family.</text>
</comment>
<dbReference type="GO" id="GO:0003700">
    <property type="term" value="F:DNA-binding transcription factor activity"/>
    <property type="evidence" value="ECO:0007669"/>
    <property type="project" value="InterPro"/>
</dbReference>
<sequence>MALRRLTDRTLDLDTLEVLVRVAETGSLTRAAEVLGVTQQAVSARLRAAEQAVGQPLALRAASGTALTDAGRVVLGLAVPVLETSRRLEAGVAALGEPVGSLVVAASQTIAELLLPGWLL</sequence>
<dbReference type="PANTHER" id="PTHR30126">
    <property type="entry name" value="HTH-TYPE TRANSCRIPTIONAL REGULATOR"/>
    <property type="match status" value="1"/>
</dbReference>
<keyword evidence="3" id="KW-0804">Transcription</keyword>
<dbReference type="InterPro" id="IPR000847">
    <property type="entry name" value="LysR_HTH_N"/>
</dbReference>
<dbReference type="PANTHER" id="PTHR30126:SF39">
    <property type="entry name" value="HTH-TYPE TRANSCRIPTIONAL REGULATOR CYSL"/>
    <property type="match status" value="1"/>
</dbReference>
<protein>
    <submittedName>
        <fullName evidence="5">LysR family transcriptional regulator</fullName>
    </submittedName>
</protein>
<dbReference type="EMBL" id="JABMCG010000015">
    <property type="protein sequence ID" value="NUU26517.1"/>
    <property type="molecule type" value="Genomic_DNA"/>
</dbReference>
<organism evidence="5 6">
    <name type="scientific">Curtobacterium citreum</name>
    <dbReference type="NCBI Taxonomy" id="2036"/>
    <lineage>
        <taxon>Bacteria</taxon>
        <taxon>Bacillati</taxon>
        <taxon>Actinomycetota</taxon>
        <taxon>Actinomycetes</taxon>
        <taxon>Micrococcales</taxon>
        <taxon>Microbacteriaceae</taxon>
        <taxon>Curtobacterium</taxon>
    </lineage>
</organism>
<dbReference type="Proteomes" id="UP000539146">
    <property type="component" value="Unassembled WGS sequence"/>
</dbReference>
<dbReference type="Gene3D" id="1.10.10.10">
    <property type="entry name" value="Winged helix-like DNA-binding domain superfamily/Winged helix DNA-binding domain"/>
    <property type="match status" value="1"/>
</dbReference>
<dbReference type="Pfam" id="PF00126">
    <property type="entry name" value="HTH_1"/>
    <property type="match status" value="1"/>
</dbReference>
<gene>
    <name evidence="5" type="ORF">HP467_00075</name>
</gene>
<dbReference type="AlphaFoldDB" id="A0A850DM94"/>
<dbReference type="InterPro" id="IPR036388">
    <property type="entry name" value="WH-like_DNA-bd_sf"/>
</dbReference>
<keyword evidence="2" id="KW-0805">Transcription regulation</keyword>
<evidence type="ECO:0000256" key="1">
    <source>
        <dbReference type="ARBA" id="ARBA00009437"/>
    </source>
</evidence>
<evidence type="ECO:0000259" key="4">
    <source>
        <dbReference type="PROSITE" id="PS50931"/>
    </source>
</evidence>
<evidence type="ECO:0000313" key="5">
    <source>
        <dbReference type="EMBL" id="NUU26517.1"/>
    </source>
</evidence>
<comment type="caution">
    <text evidence="5">The sequence shown here is derived from an EMBL/GenBank/DDBJ whole genome shotgun (WGS) entry which is preliminary data.</text>
</comment>
<accession>A0A850DM94</accession>
<evidence type="ECO:0000256" key="3">
    <source>
        <dbReference type="ARBA" id="ARBA00023163"/>
    </source>
</evidence>
<dbReference type="InterPro" id="IPR036390">
    <property type="entry name" value="WH_DNA-bd_sf"/>
</dbReference>
<name>A0A850DM94_9MICO</name>
<evidence type="ECO:0000256" key="2">
    <source>
        <dbReference type="ARBA" id="ARBA00023015"/>
    </source>
</evidence>
<dbReference type="GO" id="GO:0000976">
    <property type="term" value="F:transcription cis-regulatory region binding"/>
    <property type="evidence" value="ECO:0007669"/>
    <property type="project" value="TreeGrafter"/>
</dbReference>
<evidence type="ECO:0000313" key="6">
    <source>
        <dbReference type="Proteomes" id="UP000539146"/>
    </source>
</evidence>